<dbReference type="SUPFAM" id="SSF57667">
    <property type="entry name" value="beta-beta-alpha zinc fingers"/>
    <property type="match status" value="2"/>
</dbReference>
<evidence type="ECO:0000259" key="10">
    <source>
        <dbReference type="PROSITE" id="PS00028"/>
    </source>
</evidence>
<protein>
    <submittedName>
        <fullName evidence="12">Zinc finger protein 622</fullName>
    </submittedName>
</protein>
<dbReference type="PANTHER" id="PTHR13182:SF8">
    <property type="entry name" value="CYTOPLASMIC 60S SUBUNIT BIOGENESIS FACTOR ZNF622"/>
    <property type="match status" value="1"/>
</dbReference>
<keyword evidence="3" id="KW-0690">Ribosome biogenesis</keyword>
<dbReference type="PANTHER" id="PTHR13182">
    <property type="entry name" value="ZINC FINGER PROTEIN 622"/>
    <property type="match status" value="1"/>
</dbReference>
<feature type="domain" description="C2H2-type" evidence="10">
    <location>
        <begin position="70"/>
        <end position="92"/>
    </location>
</feature>
<dbReference type="OrthoDB" id="19329at2759"/>
<evidence type="ECO:0000256" key="9">
    <source>
        <dbReference type="SAM" id="MobiDB-lite"/>
    </source>
</evidence>
<dbReference type="SMART" id="SM00355">
    <property type="entry name" value="ZnF_C2H2"/>
    <property type="match status" value="4"/>
</dbReference>
<comment type="similarity">
    <text evidence="8">Belongs to the REI1 family.</text>
</comment>
<evidence type="ECO:0000313" key="12">
    <source>
        <dbReference type="RefSeq" id="XP_034254925.1"/>
    </source>
</evidence>
<feature type="region of interest" description="Disordered" evidence="9">
    <location>
        <begin position="110"/>
        <end position="151"/>
    </location>
</feature>
<feature type="domain" description="C2H2-type" evidence="10">
    <location>
        <begin position="7"/>
        <end position="29"/>
    </location>
</feature>
<evidence type="ECO:0000256" key="3">
    <source>
        <dbReference type="ARBA" id="ARBA00022517"/>
    </source>
</evidence>
<dbReference type="GO" id="GO:0005737">
    <property type="term" value="C:cytoplasm"/>
    <property type="evidence" value="ECO:0007669"/>
    <property type="project" value="UniProtKB-SubCell"/>
</dbReference>
<keyword evidence="2" id="KW-0963">Cytoplasm</keyword>
<evidence type="ECO:0000256" key="2">
    <source>
        <dbReference type="ARBA" id="ARBA00022490"/>
    </source>
</evidence>
<dbReference type="GO" id="GO:0008270">
    <property type="term" value="F:zinc ion binding"/>
    <property type="evidence" value="ECO:0007669"/>
    <property type="project" value="UniProtKB-KW"/>
</dbReference>
<dbReference type="KEGG" id="tpal:117653388"/>
<keyword evidence="7" id="KW-0862">Zinc</keyword>
<dbReference type="AlphaFoldDB" id="A0A6P9ABS1"/>
<dbReference type="InterPro" id="IPR013087">
    <property type="entry name" value="Znf_C2H2_type"/>
</dbReference>
<evidence type="ECO:0000256" key="5">
    <source>
        <dbReference type="ARBA" id="ARBA00022737"/>
    </source>
</evidence>
<evidence type="ECO:0000256" key="8">
    <source>
        <dbReference type="ARBA" id="ARBA00034126"/>
    </source>
</evidence>
<dbReference type="InterPro" id="IPR040025">
    <property type="entry name" value="Znf622/Rei1/Reh1"/>
</dbReference>
<reference evidence="12" key="1">
    <citation type="submission" date="2025-08" db="UniProtKB">
        <authorList>
            <consortium name="RefSeq"/>
        </authorList>
    </citation>
    <scope>IDENTIFICATION</scope>
    <source>
        <tissue evidence="12">Total insect</tissue>
    </source>
</reference>
<keyword evidence="6" id="KW-0863">Zinc-finger</keyword>
<gene>
    <name evidence="12" type="primary">LOC117653388</name>
</gene>
<organism evidence="12">
    <name type="scientific">Thrips palmi</name>
    <name type="common">Melon thrips</name>
    <dbReference type="NCBI Taxonomy" id="161013"/>
    <lineage>
        <taxon>Eukaryota</taxon>
        <taxon>Metazoa</taxon>
        <taxon>Ecdysozoa</taxon>
        <taxon>Arthropoda</taxon>
        <taxon>Hexapoda</taxon>
        <taxon>Insecta</taxon>
        <taxon>Pterygota</taxon>
        <taxon>Neoptera</taxon>
        <taxon>Paraneoptera</taxon>
        <taxon>Thysanoptera</taxon>
        <taxon>Terebrantia</taxon>
        <taxon>Thripoidea</taxon>
        <taxon>Thripidae</taxon>
        <taxon>Thrips</taxon>
    </lineage>
</organism>
<dbReference type="GeneID" id="117653388"/>
<dbReference type="InterPro" id="IPR003604">
    <property type="entry name" value="Matrin/U1-like-C_Znf_C2H2"/>
</dbReference>
<feature type="compositionally biased region" description="Acidic residues" evidence="9">
    <location>
        <begin position="135"/>
        <end position="151"/>
    </location>
</feature>
<keyword evidence="11" id="KW-1185">Reference proteome</keyword>
<accession>A0A6P9ABS1</accession>
<evidence type="ECO:0000256" key="1">
    <source>
        <dbReference type="ARBA" id="ARBA00004496"/>
    </source>
</evidence>
<comment type="subcellular location">
    <subcellularLocation>
        <location evidence="1">Cytoplasm</location>
    </subcellularLocation>
</comment>
<evidence type="ECO:0000256" key="6">
    <source>
        <dbReference type="ARBA" id="ARBA00022771"/>
    </source>
</evidence>
<dbReference type="InParanoid" id="A0A6P9ABS1"/>
<dbReference type="Pfam" id="PF12756">
    <property type="entry name" value="zf-C2H2_2"/>
    <property type="match status" value="1"/>
</dbReference>
<sequence length="382" mass="43559">MTSTFTCITCRVAFHDAEGQRTHYKTDWHRYNLKRKVADLPPVTVEEFNRRVVTQRETDEANAREVSIRCNVCRKSFTNQKAMDNHINSNKHKLKLKEINEEGGILDGQSIQSTRVKTAPSVQSSVKDESSKDDDAMDTDSEIEEVDSDEWDDDWKDEDNPIFHNDCLFCSHHSSNFLKNLKHMSVAHSFFLPDADFLVNPQGLLMYLGEKVCQGFMCLWCNDAGRAFHSANAAKQHMLDKGHCRMLFEGAALAEYSDFYDYSKSYPDGANADPDEAVEVPVLDTGDYHLTLPSGATIGHRSLFVFYRQSLNPDRTVALPQKKLNSFLSTYRALGWSGTDKLAAAKKARDINYIKRVQAKHHMKVGIKANKLQHHFRQQVLF</sequence>
<keyword evidence="5" id="KW-0677">Repeat</keyword>
<evidence type="ECO:0000256" key="7">
    <source>
        <dbReference type="ARBA" id="ARBA00022833"/>
    </source>
</evidence>
<keyword evidence="4" id="KW-0479">Metal-binding</keyword>
<dbReference type="InterPro" id="IPR041661">
    <property type="entry name" value="ZN622/Rei1/Reh1_Znf-C2H2"/>
</dbReference>
<dbReference type="Gene3D" id="3.30.160.60">
    <property type="entry name" value="Classic Zinc Finger"/>
    <property type="match status" value="1"/>
</dbReference>
<dbReference type="RefSeq" id="XP_034254925.1">
    <property type="nucleotide sequence ID" value="XM_034399034.1"/>
</dbReference>
<proteinExistence type="inferred from homology"/>
<dbReference type="GO" id="GO:0030687">
    <property type="term" value="C:preribosome, large subunit precursor"/>
    <property type="evidence" value="ECO:0007669"/>
    <property type="project" value="TreeGrafter"/>
</dbReference>
<dbReference type="GO" id="GO:0042273">
    <property type="term" value="P:ribosomal large subunit biogenesis"/>
    <property type="evidence" value="ECO:0007669"/>
    <property type="project" value="TreeGrafter"/>
</dbReference>
<dbReference type="Proteomes" id="UP000515158">
    <property type="component" value="Unplaced"/>
</dbReference>
<dbReference type="InterPro" id="IPR022755">
    <property type="entry name" value="Znf_C2H2_jaz"/>
</dbReference>
<dbReference type="GO" id="GO:0003676">
    <property type="term" value="F:nucleic acid binding"/>
    <property type="evidence" value="ECO:0007669"/>
    <property type="project" value="InterPro"/>
</dbReference>
<dbReference type="FunCoup" id="A0A6P9ABS1">
    <property type="interactions" value="520"/>
</dbReference>
<name>A0A6P9ABS1_THRPL</name>
<dbReference type="Pfam" id="PF12171">
    <property type="entry name" value="zf-C2H2_jaz"/>
    <property type="match status" value="1"/>
</dbReference>
<evidence type="ECO:0000313" key="11">
    <source>
        <dbReference type="Proteomes" id="UP000515158"/>
    </source>
</evidence>
<dbReference type="PROSITE" id="PS00028">
    <property type="entry name" value="ZINC_FINGER_C2H2_1"/>
    <property type="match status" value="2"/>
</dbReference>
<dbReference type="InterPro" id="IPR036236">
    <property type="entry name" value="Znf_C2H2_sf"/>
</dbReference>
<evidence type="ECO:0000256" key="4">
    <source>
        <dbReference type="ARBA" id="ARBA00022723"/>
    </source>
</evidence>
<dbReference type="SMART" id="SM00451">
    <property type="entry name" value="ZnF_U1"/>
    <property type="match status" value="2"/>
</dbReference>